<dbReference type="InterPro" id="IPR037443">
    <property type="entry name" value="LURAP1"/>
</dbReference>
<dbReference type="KEGG" id="sfm:108925710"/>
<dbReference type="OrthoDB" id="6508726at2759"/>
<reference evidence="2" key="3">
    <citation type="submission" date="2025-09" db="UniProtKB">
        <authorList>
            <consortium name="Ensembl"/>
        </authorList>
    </citation>
    <scope>IDENTIFICATION</scope>
</reference>
<dbReference type="Proteomes" id="UP000694397">
    <property type="component" value="Chromosome 16"/>
</dbReference>
<evidence type="ECO:0000313" key="3">
    <source>
        <dbReference type="Proteomes" id="UP000694397"/>
    </source>
</evidence>
<keyword evidence="3" id="KW-1185">Reference proteome</keyword>
<dbReference type="GeneTree" id="ENSGT00530000063790"/>
<organism evidence="2 3">
    <name type="scientific">Scleropages formosus</name>
    <name type="common">Asian bonytongue</name>
    <name type="synonym">Osteoglossum formosum</name>
    <dbReference type="NCBI Taxonomy" id="113540"/>
    <lineage>
        <taxon>Eukaryota</taxon>
        <taxon>Metazoa</taxon>
        <taxon>Chordata</taxon>
        <taxon>Craniata</taxon>
        <taxon>Vertebrata</taxon>
        <taxon>Euteleostomi</taxon>
        <taxon>Actinopterygii</taxon>
        <taxon>Neopterygii</taxon>
        <taxon>Teleostei</taxon>
        <taxon>Osteoglossocephala</taxon>
        <taxon>Osteoglossomorpha</taxon>
        <taxon>Osteoglossiformes</taxon>
        <taxon>Osteoglossidae</taxon>
        <taxon>Scleropages</taxon>
    </lineage>
</organism>
<reference evidence="2" key="2">
    <citation type="submission" date="2025-08" db="UniProtKB">
        <authorList>
            <consortium name="Ensembl"/>
        </authorList>
    </citation>
    <scope>IDENTIFICATION</scope>
</reference>
<gene>
    <name evidence="2" type="primary">LOC108925710</name>
</gene>
<dbReference type="GeneID" id="108925710"/>
<reference evidence="2 3" key="1">
    <citation type="submission" date="2019-04" db="EMBL/GenBank/DDBJ databases">
        <authorList>
            <consortium name="Wellcome Sanger Institute Data Sharing"/>
        </authorList>
    </citation>
    <scope>NUCLEOTIDE SEQUENCE [LARGE SCALE GENOMIC DNA]</scope>
</reference>
<dbReference type="InterPro" id="IPR039499">
    <property type="entry name" value="LURA1/LRA25"/>
</dbReference>
<dbReference type="PANTHER" id="PTHR33767">
    <property type="entry name" value="LEUCINE RICH ADAPTOR PROTEIN 1-LIKE"/>
    <property type="match status" value="1"/>
</dbReference>
<dbReference type="Ensembl" id="ENSSFOT00015000940.2">
    <property type="protein sequence ID" value="ENSSFOP00015000910.2"/>
    <property type="gene ID" value="ENSSFOG00015000683.2"/>
</dbReference>
<proteinExistence type="predicted"/>
<evidence type="ECO:0000256" key="1">
    <source>
        <dbReference type="SAM" id="MobiDB-lite"/>
    </source>
</evidence>
<feature type="region of interest" description="Disordered" evidence="1">
    <location>
        <begin position="178"/>
        <end position="206"/>
    </location>
</feature>
<dbReference type="AlphaFoldDB" id="A0A8C9QQ85"/>
<name>A0A8C9QQ85_SCLFO</name>
<protein>
    <submittedName>
        <fullName evidence="2">Leucine rich adaptor protein 1-like</fullName>
    </submittedName>
</protein>
<evidence type="ECO:0000313" key="2">
    <source>
        <dbReference type="Ensembl" id="ENSSFOP00015000910.2"/>
    </source>
</evidence>
<dbReference type="RefSeq" id="XP_018593389.1">
    <property type="nucleotide sequence ID" value="XM_018737873.2"/>
</dbReference>
<dbReference type="Pfam" id="PF14854">
    <property type="entry name" value="LURAP"/>
    <property type="match status" value="1"/>
</dbReference>
<sequence>MTCVREDSDPFRAAPHCRVTARAMDAPDFKDVEAKLGRRVPAALARSIAEDTVDARHGAEQHVDTAGGLRSKMLFLRREMENLRAIDVRLMQQFLSINEGIESIKWVMEERSCLASRDGSLAGSLYSLLESPDTSPRGSRSSLLGASDGADGFSVGSFLDTLADEHLGQAVLTDIDSSSHQPTAEDFSDKPPVSWNVDPNEYHSLR</sequence>
<dbReference type="GO" id="GO:0043123">
    <property type="term" value="P:positive regulation of canonical NF-kappaB signal transduction"/>
    <property type="evidence" value="ECO:0007669"/>
    <property type="project" value="InterPro"/>
</dbReference>
<dbReference type="PANTHER" id="PTHR33767:SF1">
    <property type="entry name" value="LEUCINE RICH ADAPTOR PROTEIN 1-LIKE"/>
    <property type="match status" value="1"/>
</dbReference>
<accession>A0A8C9QQ85</accession>